<feature type="transmembrane region" description="Helical" evidence="1">
    <location>
        <begin position="12"/>
        <end position="30"/>
    </location>
</feature>
<reference evidence="2 3" key="1">
    <citation type="submission" date="2018-08" db="EMBL/GenBank/DDBJ databases">
        <title>Sequencing the genomes of 1000 actinobacteria strains.</title>
        <authorList>
            <person name="Klenk H.-P."/>
        </authorList>
    </citation>
    <scope>NUCLEOTIDE SEQUENCE [LARGE SCALE GENOMIC DNA]</scope>
    <source>
        <strain evidence="2 3">DSM 44099</strain>
    </source>
</reference>
<keyword evidence="3" id="KW-1185">Reference proteome</keyword>
<dbReference type="Proteomes" id="UP000256913">
    <property type="component" value="Unassembled WGS sequence"/>
</dbReference>
<feature type="transmembrane region" description="Helical" evidence="1">
    <location>
        <begin position="121"/>
        <end position="142"/>
    </location>
</feature>
<name>A0A3D9ZAB5_9ACTN</name>
<keyword evidence="1" id="KW-1133">Transmembrane helix</keyword>
<proteinExistence type="predicted"/>
<evidence type="ECO:0008006" key="4">
    <source>
        <dbReference type="Google" id="ProtNLM"/>
    </source>
</evidence>
<keyword evidence="1" id="KW-0472">Membrane</keyword>
<sequence length="182" mass="19762">MVYERARTRPFLILIPLLIGAAVSVALGIWGSVHTPTGEVPWANPFPSIYAFKVWLALGVLLLAAVQLVTALWMYEKFGLRRRPWVGPVHRTSGFLAFIVSLPVAAACLWALGFQTYSARVLTHSILGCIFYGAFVAKILVLHSKRLPGWALPAVAGLLLATVVGVITSSALYYIATFGLPK</sequence>
<dbReference type="Pfam" id="PF20139">
    <property type="entry name" value="DUF6529"/>
    <property type="match status" value="1"/>
</dbReference>
<dbReference type="InterPro" id="IPR045382">
    <property type="entry name" value="DUF6529"/>
</dbReference>
<feature type="transmembrane region" description="Helical" evidence="1">
    <location>
        <begin position="95"/>
        <end position="115"/>
    </location>
</feature>
<organism evidence="2 3">
    <name type="scientific">Asanoa ferruginea</name>
    <dbReference type="NCBI Taxonomy" id="53367"/>
    <lineage>
        <taxon>Bacteria</taxon>
        <taxon>Bacillati</taxon>
        <taxon>Actinomycetota</taxon>
        <taxon>Actinomycetes</taxon>
        <taxon>Micromonosporales</taxon>
        <taxon>Micromonosporaceae</taxon>
        <taxon>Asanoa</taxon>
    </lineage>
</organism>
<feature type="transmembrane region" description="Helical" evidence="1">
    <location>
        <begin position="50"/>
        <end position="75"/>
    </location>
</feature>
<protein>
    <recommendedName>
        <fullName evidence="4">Cytochrome b561 domain-containing protein</fullName>
    </recommendedName>
</protein>
<gene>
    <name evidence="2" type="ORF">DFJ67_0122</name>
</gene>
<feature type="transmembrane region" description="Helical" evidence="1">
    <location>
        <begin position="154"/>
        <end position="176"/>
    </location>
</feature>
<evidence type="ECO:0000313" key="3">
    <source>
        <dbReference type="Proteomes" id="UP000256913"/>
    </source>
</evidence>
<evidence type="ECO:0000256" key="1">
    <source>
        <dbReference type="SAM" id="Phobius"/>
    </source>
</evidence>
<comment type="caution">
    <text evidence="2">The sequence shown here is derived from an EMBL/GenBank/DDBJ whole genome shotgun (WGS) entry which is preliminary data.</text>
</comment>
<dbReference type="AlphaFoldDB" id="A0A3D9ZAB5"/>
<accession>A0A3D9ZAB5</accession>
<keyword evidence="1" id="KW-0812">Transmembrane</keyword>
<evidence type="ECO:0000313" key="2">
    <source>
        <dbReference type="EMBL" id="REF94207.1"/>
    </source>
</evidence>
<dbReference type="EMBL" id="QUMQ01000001">
    <property type="protein sequence ID" value="REF94207.1"/>
    <property type="molecule type" value="Genomic_DNA"/>
</dbReference>
<dbReference type="OrthoDB" id="8774535at2"/>
<dbReference type="RefSeq" id="WP_116066062.1">
    <property type="nucleotide sequence ID" value="NZ_BONB01000027.1"/>
</dbReference>